<feature type="coiled-coil region" evidence="1">
    <location>
        <begin position="490"/>
        <end position="524"/>
    </location>
</feature>
<comment type="caution">
    <text evidence="3">The sequence shown here is derived from an EMBL/GenBank/DDBJ whole genome shotgun (WGS) entry which is preliminary data.</text>
</comment>
<dbReference type="Proteomes" id="UP001218188">
    <property type="component" value="Unassembled WGS sequence"/>
</dbReference>
<sequence>MTQAGGRFLQNSSDKLHRKRYSGLASFASEGKENSQGVEFRIPFWALEKHRQRLVTLGEYDSPSGFKVLTKKDIVSDGEAVHGAELQAAEVRVKGEPGENVNIIFSQPPARLEGVENNMWRDLLGQSETRWFFRQMWRLRAGLGTVPDGKICRGVLACRRQCGQRSGPPLSTAYCATDALLNSGSPLSHWIQTPTAPGACRAITRIRNHIGGLWADSRRLMSLKILPISTFIQLAGRTASAPFTNRRRPTASPGSALPFASCPSFWTLPMEPSDLLESSLPPQLVEKNKRQADEPEPPMNAGSRDSGTNKVRIRPAYEGESKARIDELEEENLQLKHQLNEYNTSEAVNCHKLENENILLRKAIEDFQKENAGQTSSIKDAQESIVSWQERSADLEENAKIRKTHNSKTRGGATRPTWHVASTCLAKYQLTPGLSQAAHADRVNDLQVRIQALASENTALRAYAFFCAVLITESEFFKIKLLDENSSSQQETHQKEKATITDENERLANRIEELETEMSLTSDKEKDLAASIVSLQAENSDLVQSVAMLEDAMDHQVLVDEARVAGEEALRGEISQLITRLNEEETVTVQCKALNTTLVKDKAELHKALRGQVERLEIHNSAFVEQRKQSVWTQEYVAKLNAKLAETEKDHDVDMSDATNPGNPSPADGTAGTSHAGPPGQPASHSSPAPNAIPSSSSSRQASSSNAPSTGQSSAPDPQPGRKSGKSTRRPVMASVRQKKTPRSSANEDAQKAFRKFVHGKLGIKHDNEIDKLFANRATPELLTAFGDGGAGPEPHPGTEVYPLEMDGEDVAFSNWNDAVGECFILQFTETYKPEEGGNIDDDDDDDDDEVAEINDKLLRPFWKARLQCIRRAQLHVARAIADPEYMAQVNKAARRITHRNQLFHRRVHSGHLVWSDPVRKLFAVLFNVLTGQVMSSDEEIGEERRKKTCRVIRKDWRHAVLINLLKWLDYNADQNNLTASGVSSGPAPHPRLREPAGSTNRSSSPYIRRLPRNLYCPTWLATLDKAQISSLDPQDPIGLPVEVLELETNAKFDANEMDKDEFWQPPPKSAAL</sequence>
<name>A0AAD6SSU8_9AGAR</name>
<reference evidence="3" key="1">
    <citation type="submission" date="2023-03" db="EMBL/GenBank/DDBJ databases">
        <title>Massive genome expansion in bonnet fungi (Mycena s.s.) driven by repeated elements and novel gene families across ecological guilds.</title>
        <authorList>
            <consortium name="Lawrence Berkeley National Laboratory"/>
            <person name="Harder C.B."/>
            <person name="Miyauchi S."/>
            <person name="Viragh M."/>
            <person name="Kuo A."/>
            <person name="Thoen E."/>
            <person name="Andreopoulos B."/>
            <person name="Lu D."/>
            <person name="Skrede I."/>
            <person name="Drula E."/>
            <person name="Henrissat B."/>
            <person name="Morin E."/>
            <person name="Kohler A."/>
            <person name="Barry K."/>
            <person name="LaButti K."/>
            <person name="Morin E."/>
            <person name="Salamov A."/>
            <person name="Lipzen A."/>
            <person name="Mereny Z."/>
            <person name="Hegedus B."/>
            <person name="Baldrian P."/>
            <person name="Stursova M."/>
            <person name="Weitz H."/>
            <person name="Taylor A."/>
            <person name="Grigoriev I.V."/>
            <person name="Nagy L.G."/>
            <person name="Martin F."/>
            <person name="Kauserud H."/>
        </authorList>
    </citation>
    <scope>NUCLEOTIDE SEQUENCE</scope>
    <source>
        <strain evidence="3">CBHHK200</strain>
    </source>
</reference>
<keyword evidence="1" id="KW-0175">Coiled coil</keyword>
<gene>
    <name evidence="3" type="ORF">C8F04DRAFT_1184264</name>
</gene>
<evidence type="ECO:0000313" key="4">
    <source>
        <dbReference type="Proteomes" id="UP001218188"/>
    </source>
</evidence>
<dbReference type="AlphaFoldDB" id="A0AAD6SSU8"/>
<evidence type="ECO:0000256" key="2">
    <source>
        <dbReference type="SAM" id="MobiDB-lite"/>
    </source>
</evidence>
<accession>A0AAD6SSU8</accession>
<feature type="coiled-coil region" evidence="1">
    <location>
        <begin position="318"/>
        <end position="398"/>
    </location>
</feature>
<feature type="region of interest" description="Disordered" evidence="2">
    <location>
        <begin position="980"/>
        <end position="1006"/>
    </location>
</feature>
<feature type="compositionally biased region" description="Low complexity" evidence="2">
    <location>
        <begin position="682"/>
        <end position="709"/>
    </location>
</feature>
<keyword evidence="4" id="KW-1185">Reference proteome</keyword>
<dbReference type="EMBL" id="JARJCM010000066">
    <property type="protein sequence ID" value="KAJ7033283.1"/>
    <property type="molecule type" value="Genomic_DNA"/>
</dbReference>
<proteinExistence type="predicted"/>
<organism evidence="3 4">
    <name type="scientific">Mycena alexandri</name>
    <dbReference type="NCBI Taxonomy" id="1745969"/>
    <lineage>
        <taxon>Eukaryota</taxon>
        <taxon>Fungi</taxon>
        <taxon>Dikarya</taxon>
        <taxon>Basidiomycota</taxon>
        <taxon>Agaricomycotina</taxon>
        <taxon>Agaricomycetes</taxon>
        <taxon>Agaricomycetidae</taxon>
        <taxon>Agaricales</taxon>
        <taxon>Marasmiineae</taxon>
        <taxon>Mycenaceae</taxon>
        <taxon>Mycena</taxon>
    </lineage>
</organism>
<protein>
    <submittedName>
        <fullName evidence="3">Uncharacterized protein</fullName>
    </submittedName>
</protein>
<feature type="region of interest" description="Disordered" evidence="2">
    <location>
        <begin position="287"/>
        <end position="314"/>
    </location>
</feature>
<evidence type="ECO:0000256" key="1">
    <source>
        <dbReference type="SAM" id="Coils"/>
    </source>
</evidence>
<evidence type="ECO:0000313" key="3">
    <source>
        <dbReference type="EMBL" id="KAJ7033283.1"/>
    </source>
</evidence>
<feature type="region of interest" description="Disordered" evidence="2">
    <location>
        <begin position="648"/>
        <end position="750"/>
    </location>
</feature>